<feature type="domain" description="Solute-binding protein family 5" evidence="4">
    <location>
        <begin position="91"/>
        <end position="496"/>
    </location>
</feature>
<dbReference type="InterPro" id="IPR039424">
    <property type="entry name" value="SBP_5"/>
</dbReference>
<comment type="caution">
    <text evidence="5">The sequence shown here is derived from an EMBL/GenBank/DDBJ whole genome shotgun (WGS) entry which is preliminary data.</text>
</comment>
<evidence type="ECO:0000313" key="6">
    <source>
        <dbReference type="Proteomes" id="UP000681870"/>
    </source>
</evidence>
<name>A0ABS5MHK7_9BACI</name>
<dbReference type="Pfam" id="PF00496">
    <property type="entry name" value="SBP_bac_5"/>
    <property type="match status" value="1"/>
</dbReference>
<organism evidence="5 6">
    <name type="scientific">Ornithinibacillus massiliensis</name>
    <dbReference type="NCBI Taxonomy" id="1944633"/>
    <lineage>
        <taxon>Bacteria</taxon>
        <taxon>Bacillati</taxon>
        <taxon>Bacillota</taxon>
        <taxon>Bacilli</taxon>
        <taxon>Bacillales</taxon>
        <taxon>Bacillaceae</taxon>
        <taxon>Ornithinibacillus</taxon>
    </lineage>
</organism>
<dbReference type="PANTHER" id="PTHR30290">
    <property type="entry name" value="PERIPLASMIC BINDING COMPONENT OF ABC TRANSPORTER"/>
    <property type="match status" value="1"/>
</dbReference>
<dbReference type="Proteomes" id="UP000681870">
    <property type="component" value="Unassembled WGS sequence"/>
</dbReference>
<dbReference type="Gene3D" id="3.90.76.10">
    <property type="entry name" value="Dipeptide-binding Protein, Domain 1"/>
    <property type="match status" value="1"/>
</dbReference>
<dbReference type="EMBL" id="JAGXBY010000004">
    <property type="protein sequence ID" value="MBS3681213.1"/>
    <property type="molecule type" value="Genomic_DNA"/>
</dbReference>
<dbReference type="InterPro" id="IPR030678">
    <property type="entry name" value="Peptide/Ni-bd"/>
</dbReference>
<proteinExistence type="inferred from homology"/>
<dbReference type="Gene3D" id="3.40.190.10">
    <property type="entry name" value="Periplasmic binding protein-like II"/>
    <property type="match status" value="1"/>
</dbReference>
<dbReference type="InterPro" id="IPR000914">
    <property type="entry name" value="SBP_5_dom"/>
</dbReference>
<sequence length="590" mass="67386">MERRNFIVYTIGLLLTVLLVGCEDEKANRSFEEDKEENNIPIEPIPGGSITGAIYSAPAGMFNPIFHDDPYEANILSFTHESLVSQNERLEYVPQLAKSWELNDNQTELTLHLQEGVKWHDGEEFTASDVVFTYQAIADPDYINAGGIRTAFVKPLLGYDEYVNGETDELKGVVAKGNYIVTFKFADPIINPLYFASSPIIPEHIFKDIPIDDMPNAEASLLPGNVIGTGPFQLADMVEGEEYTLKRHDEYWQGTPYLEQIVWRVVAKPVIASLLENGEIDFIGNPDGISPTDYETINKLENIGIIEQPDFGYELLGFKHHHQTEEDVEKGVLNPDNWQPNKKLSDPKVRQAIAYGIDREKLINELLNGHGELLNSPIAKQSWAYDESVTESYTFDLEKAKDILQSLGYVDTNDDGFREDPDGNAWVLNFDYPTGNKIREQTAPLIVQMLEDIGIKVELRKPKEMFTLIQELTNDNNDLDLYLLGWNLTSSDPDPSSFWETMASYNFSRWNNPESDELLNQARKTPEAFSQDYRASIYRKWQKLYSEDLPAFILYAQNSLWAYNNRLQGVQPIPFSMYNNTHLWWVSEMK</sequence>
<evidence type="ECO:0000313" key="5">
    <source>
        <dbReference type="EMBL" id="MBS3681213.1"/>
    </source>
</evidence>
<keyword evidence="3" id="KW-0732">Signal</keyword>
<accession>A0ABS5MHK7</accession>
<dbReference type="SUPFAM" id="SSF53850">
    <property type="entry name" value="Periplasmic binding protein-like II"/>
    <property type="match status" value="1"/>
</dbReference>
<dbReference type="PANTHER" id="PTHR30290:SF9">
    <property type="entry name" value="OLIGOPEPTIDE-BINDING PROTEIN APPA"/>
    <property type="match status" value="1"/>
</dbReference>
<keyword evidence="6" id="KW-1185">Reference proteome</keyword>
<evidence type="ECO:0000256" key="2">
    <source>
        <dbReference type="ARBA" id="ARBA00022448"/>
    </source>
</evidence>
<keyword evidence="2" id="KW-0813">Transport</keyword>
<evidence type="ECO:0000256" key="1">
    <source>
        <dbReference type="ARBA" id="ARBA00005695"/>
    </source>
</evidence>
<protein>
    <submittedName>
        <fullName evidence="5">Peptide ABC transporter substrate-binding protein</fullName>
    </submittedName>
</protein>
<comment type="similarity">
    <text evidence="1">Belongs to the bacterial solute-binding protein 5 family.</text>
</comment>
<dbReference type="PIRSF" id="PIRSF002741">
    <property type="entry name" value="MppA"/>
    <property type="match status" value="1"/>
</dbReference>
<gene>
    <name evidence="5" type="ORF">KGF86_13475</name>
</gene>
<evidence type="ECO:0000259" key="4">
    <source>
        <dbReference type="Pfam" id="PF00496"/>
    </source>
</evidence>
<reference evidence="5 6" key="1">
    <citation type="submission" date="2021-05" db="EMBL/GenBank/DDBJ databases">
        <title>Ornithinibacillus massiliensis sp. nov.</title>
        <authorList>
            <person name="Iwaza R."/>
            <person name="Lagier J.-C."/>
            <person name="Raoult D."/>
        </authorList>
    </citation>
    <scope>NUCLEOTIDE SEQUENCE [LARGE SCALE GENOMIC DNA]</scope>
    <source>
        <strain evidence="5 6">Marseille-P3601</strain>
    </source>
</reference>
<dbReference type="Gene3D" id="3.10.105.10">
    <property type="entry name" value="Dipeptide-binding Protein, Domain 3"/>
    <property type="match status" value="1"/>
</dbReference>
<dbReference type="PROSITE" id="PS51257">
    <property type="entry name" value="PROKAR_LIPOPROTEIN"/>
    <property type="match status" value="1"/>
</dbReference>
<evidence type="ECO:0000256" key="3">
    <source>
        <dbReference type="ARBA" id="ARBA00022729"/>
    </source>
</evidence>